<name>A0A0C3FMV6_BACIU</name>
<comment type="caution">
    <text evidence="3">The sequence shown here is derived from an EMBL/GenBank/DDBJ whole genome shotgun (WGS) entry which is preliminary data.</text>
</comment>
<accession>A0A0C3FMV6</accession>
<dbReference type="STRING" id="483913.AN935_11960"/>
<dbReference type="EMBL" id="JXBC01000003">
    <property type="protein sequence ID" value="KIU11595.1"/>
    <property type="molecule type" value="Genomic_DNA"/>
</dbReference>
<dbReference type="Gene3D" id="3.20.20.70">
    <property type="entry name" value="Aldolase class I"/>
    <property type="match status" value="1"/>
</dbReference>
<protein>
    <submittedName>
        <fullName evidence="3">Uncharacterized protein</fullName>
    </submittedName>
</protein>
<dbReference type="Pfam" id="PF00724">
    <property type="entry name" value="Oxidored_FMN"/>
    <property type="match status" value="1"/>
</dbReference>
<dbReference type="InterPro" id="IPR001155">
    <property type="entry name" value="OxRdtase_FMN_N"/>
</dbReference>
<dbReference type="InterPro" id="IPR013785">
    <property type="entry name" value="Aldolase_TIM"/>
</dbReference>
<dbReference type="AlphaFoldDB" id="A0A0C3FMV6"/>
<evidence type="ECO:0000313" key="4">
    <source>
        <dbReference type="Proteomes" id="UP000032247"/>
    </source>
</evidence>
<dbReference type="PANTHER" id="PTHR43656">
    <property type="entry name" value="BINDING OXIDOREDUCTASE, PUTATIVE (AFU_ORTHOLOGUE AFUA_2G08260)-RELATED"/>
    <property type="match status" value="1"/>
</dbReference>
<dbReference type="GO" id="GO:0010181">
    <property type="term" value="F:FMN binding"/>
    <property type="evidence" value="ECO:0007669"/>
    <property type="project" value="InterPro"/>
</dbReference>
<reference evidence="3 4" key="1">
    <citation type="submission" date="2014-12" db="EMBL/GenBank/DDBJ databases">
        <title>Comparative genome analysis of Bacillus coagulans HM-08, Clostridium butyricum HM-68, Bacillus subtilis HM-66 and Bacillus licheniformis BL-09.</title>
        <authorList>
            <person name="Zhang H."/>
        </authorList>
    </citation>
    <scope>NUCLEOTIDE SEQUENCE [LARGE SCALE GENOMIC DNA]</scope>
    <source>
        <strain evidence="3 4">HM-66</strain>
    </source>
</reference>
<dbReference type="InterPro" id="IPR051799">
    <property type="entry name" value="NADH_flavin_oxidoreductase"/>
</dbReference>
<evidence type="ECO:0000313" key="3">
    <source>
        <dbReference type="EMBL" id="KIU11595.1"/>
    </source>
</evidence>
<proteinExistence type="predicted"/>
<dbReference type="PATRIC" id="fig|1423.173.peg.2249"/>
<keyword evidence="1" id="KW-0285">Flavoprotein</keyword>
<evidence type="ECO:0000256" key="2">
    <source>
        <dbReference type="ARBA" id="ARBA00023002"/>
    </source>
</evidence>
<dbReference type="Proteomes" id="UP000032247">
    <property type="component" value="Unassembled WGS sequence"/>
</dbReference>
<organism evidence="3 4">
    <name type="scientific">Bacillus subtilis</name>
    <dbReference type="NCBI Taxonomy" id="1423"/>
    <lineage>
        <taxon>Bacteria</taxon>
        <taxon>Bacillati</taxon>
        <taxon>Bacillota</taxon>
        <taxon>Bacilli</taxon>
        <taxon>Bacillales</taxon>
        <taxon>Bacillaceae</taxon>
        <taxon>Bacillus</taxon>
    </lineage>
</organism>
<evidence type="ECO:0000256" key="1">
    <source>
        <dbReference type="ARBA" id="ARBA00022630"/>
    </source>
</evidence>
<gene>
    <name evidence="3" type="ORF">SC09_Contig24orf00635</name>
</gene>
<sequence length="382" mass="42049">MRIQTKEDDQMNPKYKPLFEPFTFKSGVTIDNRIAVAPMTHYASNEDGTISEAELDYIIPRSKEMGMVITACANVTPDGKAFPGQPAIHDDSNIPGLKKLAQAIQAQGAKAVVQIHHGGIECPSELVPQQDVVGPSDVFDNGKQIARALKEEEVENIVKAFGEATRRAIEAGFDGVEIHGANGYLIQQFYSPKTNQRTDRWGGSDEKRLAFPLAIVDEVKKAASEHAKGAFLVGYRLSPEEPETPGLTMTETYTLVDALGDKELDYLHISLMDVNSKARRGADPTRTRMDLLNERVGNKVPLIAVGSIHSADDALAVIENGIPLVAMGREILVDPDWTVKVKEGREKQIETVIKGTDKEKYHLPEPLWQAIVNTPGWVPYKD</sequence>
<dbReference type="PANTHER" id="PTHR43656:SF2">
    <property type="entry name" value="BINDING OXIDOREDUCTASE, PUTATIVE (AFU_ORTHOLOGUE AFUA_2G08260)-RELATED"/>
    <property type="match status" value="1"/>
</dbReference>
<dbReference type="CDD" id="cd04735">
    <property type="entry name" value="OYE_like_4_FMN"/>
    <property type="match status" value="1"/>
</dbReference>
<keyword evidence="2" id="KW-0560">Oxidoreductase</keyword>
<dbReference type="GO" id="GO:0016491">
    <property type="term" value="F:oxidoreductase activity"/>
    <property type="evidence" value="ECO:0007669"/>
    <property type="project" value="UniProtKB-KW"/>
</dbReference>
<dbReference type="SUPFAM" id="SSF51395">
    <property type="entry name" value="FMN-linked oxidoreductases"/>
    <property type="match status" value="1"/>
</dbReference>